<feature type="region of interest" description="Disordered" evidence="1">
    <location>
        <begin position="24"/>
        <end position="96"/>
    </location>
</feature>
<sequence>MKRILALIMVLAMVFAFAACKSKDDGATTTDPSSAGGEVIDNGEGSTPVDASAADSTEAGSNDASEVSTDASGKPVEAPSQAAGSQGGSHGGKTPAAAKTVAEIVADYVKARKATKPAPAGKQTMALGNNGKITGDGGLGGLLKVASPIINNVLKKNSTDTDYVPASSHADLKASDVKSAKAIVSADGKYTDYIIYVKDQTDGPNGDSHNGGPVARGVGTLGSIDEALNQLGAEFKSGKENVKLTYTNAYIFARVDNSTGKIINGTYHYLVKINISEAELKLGISAKVKNMYGEVDYFVRIGNNKQGYNGAKG</sequence>
<evidence type="ECO:0000313" key="2">
    <source>
        <dbReference type="EMBL" id="DAG02968.1"/>
    </source>
</evidence>
<reference evidence="2" key="1">
    <citation type="journal article" date="2021" name="Proc. Natl. Acad. Sci. U.S.A.">
        <title>A Catalog of Tens of Thousands of Viruses from Human Metagenomes Reveals Hidden Associations with Chronic Diseases.</title>
        <authorList>
            <person name="Tisza M.J."/>
            <person name="Buck C.B."/>
        </authorList>
    </citation>
    <scope>NUCLEOTIDE SEQUENCE</scope>
    <source>
        <strain evidence="2">CtDzM5</strain>
    </source>
</reference>
<evidence type="ECO:0000256" key="1">
    <source>
        <dbReference type="SAM" id="MobiDB-lite"/>
    </source>
</evidence>
<proteinExistence type="predicted"/>
<accession>A0A8S5V8E7</accession>
<organism evidence="2">
    <name type="scientific">Myoviridae sp. ctDzM5</name>
    <dbReference type="NCBI Taxonomy" id="2825058"/>
    <lineage>
        <taxon>Viruses</taxon>
        <taxon>Duplodnaviria</taxon>
        <taxon>Heunggongvirae</taxon>
        <taxon>Uroviricota</taxon>
        <taxon>Caudoviricetes</taxon>
    </lineage>
</organism>
<evidence type="ECO:0008006" key="3">
    <source>
        <dbReference type="Google" id="ProtNLM"/>
    </source>
</evidence>
<name>A0A8S5V8E7_9CAUD</name>
<dbReference type="EMBL" id="BK016220">
    <property type="protein sequence ID" value="DAG02968.1"/>
    <property type="molecule type" value="Genomic_DNA"/>
</dbReference>
<protein>
    <recommendedName>
        <fullName evidence="3">Lipoprotein</fullName>
    </recommendedName>
</protein>
<feature type="compositionally biased region" description="Polar residues" evidence="1">
    <location>
        <begin position="54"/>
        <end position="71"/>
    </location>
</feature>
<dbReference type="PROSITE" id="PS51257">
    <property type="entry name" value="PROKAR_LIPOPROTEIN"/>
    <property type="match status" value="1"/>
</dbReference>